<reference evidence="2" key="1">
    <citation type="submission" date="2018-05" db="EMBL/GenBank/DDBJ databases">
        <title>Algibacter marinivivus sp. nov., isolated from sample around a algae.</title>
        <authorList>
            <person name="Zhong X."/>
        </authorList>
    </citation>
    <scope>NUCLEOTIDE SEQUENCE [LARGE SCALE GENOMIC DNA]</scope>
    <source>
        <strain evidence="2">ZY111</strain>
    </source>
</reference>
<dbReference type="GO" id="GO:0006508">
    <property type="term" value="P:proteolysis"/>
    <property type="evidence" value="ECO:0007669"/>
    <property type="project" value="InterPro"/>
</dbReference>
<dbReference type="SMART" id="SM00245">
    <property type="entry name" value="TSPc"/>
    <property type="match status" value="1"/>
</dbReference>
<dbReference type="PANTHER" id="PTHR32060">
    <property type="entry name" value="TAIL-SPECIFIC PROTEASE"/>
    <property type="match status" value="1"/>
</dbReference>
<dbReference type="EMBL" id="QFRI01000003">
    <property type="protein sequence ID" value="PWH82051.1"/>
    <property type="molecule type" value="Genomic_DNA"/>
</dbReference>
<organism evidence="2 3">
    <name type="scientific">Algibacter marinivivus</name>
    <dbReference type="NCBI Taxonomy" id="2100723"/>
    <lineage>
        <taxon>Bacteria</taxon>
        <taxon>Pseudomonadati</taxon>
        <taxon>Bacteroidota</taxon>
        <taxon>Flavobacteriia</taxon>
        <taxon>Flavobacteriales</taxon>
        <taxon>Flavobacteriaceae</taxon>
        <taxon>Algibacter</taxon>
    </lineage>
</organism>
<dbReference type="GO" id="GO:0008236">
    <property type="term" value="F:serine-type peptidase activity"/>
    <property type="evidence" value="ECO:0007669"/>
    <property type="project" value="InterPro"/>
</dbReference>
<dbReference type="PANTHER" id="PTHR32060:SF30">
    <property type="entry name" value="CARBOXY-TERMINAL PROCESSING PROTEASE CTPA"/>
    <property type="match status" value="1"/>
</dbReference>
<dbReference type="InterPro" id="IPR029045">
    <property type="entry name" value="ClpP/crotonase-like_dom_sf"/>
</dbReference>
<dbReference type="GO" id="GO:0004175">
    <property type="term" value="F:endopeptidase activity"/>
    <property type="evidence" value="ECO:0007669"/>
    <property type="project" value="TreeGrafter"/>
</dbReference>
<dbReference type="AlphaFoldDB" id="A0A2U2X2P0"/>
<reference evidence="2" key="2">
    <citation type="submission" date="2018-05" db="EMBL/GenBank/DDBJ databases">
        <authorList>
            <person name="Lanie J.A."/>
            <person name="Ng W.-L."/>
            <person name="Kazmierczak K.M."/>
            <person name="Andrzejewski T.M."/>
            <person name="Davidsen T.M."/>
            <person name="Wayne K.J."/>
            <person name="Tettelin H."/>
            <person name="Glass J.I."/>
            <person name="Rusch D."/>
            <person name="Podicherti R."/>
            <person name="Tsui H.-C.T."/>
            <person name="Winkler M.E."/>
        </authorList>
    </citation>
    <scope>NUCLEOTIDE SEQUENCE [LARGE SCALE GENOMIC DNA]</scope>
    <source>
        <strain evidence="2">ZY111</strain>
    </source>
</reference>
<gene>
    <name evidence="2" type="ORF">DIS18_12350</name>
</gene>
<dbReference type="OrthoDB" id="5480566at2"/>
<evidence type="ECO:0000313" key="2">
    <source>
        <dbReference type="EMBL" id="PWH82051.1"/>
    </source>
</evidence>
<keyword evidence="3" id="KW-1185">Reference proteome</keyword>
<dbReference type="Gene3D" id="3.90.226.10">
    <property type="entry name" value="2-enoyl-CoA Hydratase, Chain A, domain 1"/>
    <property type="match status" value="1"/>
</dbReference>
<evidence type="ECO:0000259" key="1">
    <source>
        <dbReference type="SMART" id="SM00245"/>
    </source>
</evidence>
<protein>
    <submittedName>
        <fullName evidence="2">Peptidase S41</fullName>
    </submittedName>
</protein>
<dbReference type="Proteomes" id="UP000245375">
    <property type="component" value="Unassembled WGS sequence"/>
</dbReference>
<proteinExistence type="predicted"/>
<dbReference type="GO" id="GO:0007165">
    <property type="term" value="P:signal transduction"/>
    <property type="evidence" value="ECO:0007669"/>
    <property type="project" value="TreeGrafter"/>
</dbReference>
<dbReference type="Pfam" id="PF03572">
    <property type="entry name" value="Peptidase_S41"/>
    <property type="match status" value="1"/>
</dbReference>
<dbReference type="SUPFAM" id="SSF52096">
    <property type="entry name" value="ClpP/crotonase"/>
    <property type="match status" value="1"/>
</dbReference>
<dbReference type="RefSeq" id="WP_109353391.1">
    <property type="nucleotide sequence ID" value="NZ_QFRI01000003.1"/>
</dbReference>
<comment type="caution">
    <text evidence="2">The sequence shown here is derived from an EMBL/GenBank/DDBJ whole genome shotgun (WGS) entry which is preliminary data.</text>
</comment>
<accession>A0A2U2X2P0</accession>
<dbReference type="InterPro" id="IPR005151">
    <property type="entry name" value="Tail-specific_protease"/>
</dbReference>
<name>A0A2U2X2P0_9FLAO</name>
<sequence length="533" mass="61967">MNKVFLSFLLLFLLASCKSVKKHNEQITKLHSVFDLQEDVDKLYSQLKKHHPKLYQYTAKETLDFKFDSLKKSISQPLDSRSFYKKLAPVVAEVKQGHVSVGSVSKWFTKRERKALKKKKFEFYDLDFEYLEGKLWVKDYRGKDSTLVGKEVVNINDEPASKLVETYKTRFASDGYNKTLHDRFISKGFSVFYYRDKGYLDSLKMTFKSKDSLFSKIFRRIEKDEKKEKNDKVIDTVSLEKAKPKKLTKEEKQAIKLAKKKRKKDNRKFGYLGKRKQYTRNFSFKGKDSTVAYMKIRSFSNGPYKKFYKESFEKIESAKTEHFILDLRDNGGGRISEIDYLYSYLTDKDYQFIAESEVKTRTPFLKSFMSNTTPNSIKVAGGLLFPIVATHNLLKTRKRDGKIYYKFNKHNKVKKPNKLNYKGKMYVLINGNSFSASSLLSTHLKANKRATFVGEETGGAYNGTVAGIYKSYQLPTSKVKVRMGLMQIEAPYKQTPDGYGIKPDVEVLQNVKDSQSDFDTELEWVLNDIYKNN</sequence>
<evidence type="ECO:0000313" key="3">
    <source>
        <dbReference type="Proteomes" id="UP000245375"/>
    </source>
</evidence>
<dbReference type="GO" id="GO:0030288">
    <property type="term" value="C:outer membrane-bounded periplasmic space"/>
    <property type="evidence" value="ECO:0007669"/>
    <property type="project" value="TreeGrafter"/>
</dbReference>
<dbReference type="PROSITE" id="PS51257">
    <property type="entry name" value="PROKAR_LIPOPROTEIN"/>
    <property type="match status" value="1"/>
</dbReference>
<feature type="domain" description="Tail specific protease" evidence="1">
    <location>
        <begin position="250"/>
        <end position="508"/>
    </location>
</feature>